<evidence type="ECO:0000256" key="4">
    <source>
        <dbReference type="ARBA" id="ARBA00023054"/>
    </source>
</evidence>
<keyword evidence="3" id="KW-0862">Zinc</keyword>
<evidence type="ECO:0000313" key="9">
    <source>
        <dbReference type="EMBL" id="ESO03035.1"/>
    </source>
</evidence>
<feature type="coiled-coil region" evidence="6">
    <location>
        <begin position="439"/>
        <end position="483"/>
    </location>
</feature>
<dbReference type="InterPro" id="IPR047335">
    <property type="entry name" value="RUFY1-3"/>
</dbReference>
<dbReference type="CTD" id="20215867"/>
<dbReference type="PANTHER" id="PTHR45956:SF6">
    <property type="entry name" value="RUN DOMAIN-CONTAINING PROTEIN"/>
    <property type="match status" value="1"/>
</dbReference>
<dbReference type="PANTHER" id="PTHR45956">
    <property type="entry name" value="RUN AND FYVE DOMAIN-CONTAINING PROTEIN 2-LIKE PROTEIN"/>
    <property type="match status" value="1"/>
</dbReference>
<dbReference type="KEGG" id="hro:HELRODRAFT_80894"/>
<evidence type="ECO:0000259" key="7">
    <source>
        <dbReference type="PROSITE" id="PS50178"/>
    </source>
</evidence>
<dbReference type="Pfam" id="PF02759">
    <property type="entry name" value="RUN"/>
    <property type="match status" value="1"/>
</dbReference>
<keyword evidence="1" id="KW-0479">Metal-binding</keyword>
<dbReference type="SMART" id="SM00593">
    <property type="entry name" value="RUN"/>
    <property type="match status" value="1"/>
</dbReference>
<evidence type="ECO:0000256" key="2">
    <source>
        <dbReference type="ARBA" id="ARBA00022771"/>
    </source>
</evidence>
<accession>T1G469</accession>
<dbReference type="STRING" id="6412.T1G469"/>
<proteinExistence type="predicted"/>
<dbReference type="InterPro" id="IPR013083">
    <property type="entry name" value="Znf_RING/FYVE/PHD"/>
</dbReference>
<dbReference type="EMBL" id="AMQM01004760">
    <property type="status" value="NOT_ANNOTATED_CDS"/>
    <property type="molecule type" value="Genomic_DNA"/>
</dbReference>
<dbReference type="eggNOG" id="KOG4381">
    <property type="taxonomic scope" value="Eukaryota"/>
</dbReference>
<sequence>ERTNLLTICKLVIKKILSSSLNPSIPFDNDHPLLKQFLIIMEHIFYNRLREVKVFLREKKSAWSAIEQLAGESTDLNEVVISIKEMNDIRSPLGRLRGWLRLALMQKKLSEYFVLLLQHKDDLLRDIYDEDSLMMCEDALQLSGLLVGLNCLDCTFVVKQCNLDDEVGSVFHLSNRDANDADKQIVASLLSQKQYMEEVNRNQRSTIDNLNQKLEVLSSSNILLNEEMNDAKCNIIKLQEENTRLKHQVVLDLENHSNQMKNVENDMEIERKTYLQSQMGLDQLYLDAQKNFNEEVHLRLEIEKELSHQISLKQEMEVGMKLLETDVHKKQDLIVSLRKQLEDIKSINVKLSDDNKELESMHTHKVDMLTKLEFKCSQMCSAIKDLENEMEAQKSNKVHSVETMKQYEQQIYEHENLKLSLETSLKNEKDHNAMLVRTLEEERKKMVEVQMQLQFMNKIKQENESLKIKLKELEVRCMEQEDALTELGSHLIHTKLKVENMKEEQLVTKDAQWADDKEITNCTQCQKQFSVSRRKHHCRNCGEIFCNDCSNTKMPLPSYAKPVRVCDACCTKLLKKSCTS</sequence>
<dbReference type="CDD" id="cd17681">
    <property type="entry name" value="RUN_RUFY1_like"/>
    <property type="match status" value="1"/>
</dbReference>
<feature type="domain" description="RUN" evidence="8">
    <location>
        <begin position="28"/>
        <end position="161"/>
    </location>
</feature>
<dbReference type="OrthoDB" id="79871at2759"/>
<dbReference type="OMA" id="TISHGMS"/>
<dbReference type="GO" id="GO:0005737">
    <property type="term" value="C:cytoplasm"/>
    <property type="evidence" value="ECO:0000318"/>
    <property type="project" value="GO_Central"/>
</dbReference>
<dbReference type="EnsemblMetazoa" id="HelroT80894">
    <property type="protein sequence ID" value="HelroP80894"/>
    <property type="gene ID" value="HelroG80894"/>
</dbReference>
<dbReference type="GO" id="GO:0008270">
    <property type="term" value="F:zinc ion binding"/>
    <property type="evidence" value="ECO:0007669"/>
    <property type="project" value="UniProtKB-KW"/>
</dbReference>
<feature type="domain" description="FYVE-type" evidence="7">
    <location>
        <begin position="516"/>
        <end position="574"/>
    </location>
</feature>
<evidence type="ECO:0000256" key="6">
    <source>
        <dbReference type="SAM" id="Coils"/>
    </source>
</evidence>
<feature type="coiled-coil region" evidence="6">
    <location>
        <begin position="341"/>
        <end position="403"/>
    </location>
</feature>
<evidence type="ECO:0000313" key="11">
    <source>
        <dbReference type="Proteomes" id="UP000015101"/>
    </source>
</evidence>
<dbReference type="HOGENOM" id="CLU_014576_3_1_1"/>
<dbReference type="SUPFAM" id="SSF57903">
    <property type="entry name" value="FYVE/PHD zinc finger"/>
    <property type="match status" value="1"/>
</dbReference>
<gene>
    <name evidence="10" type="primary">20215867</name>
    <name evidence="9" type="ORF">HELRODRAFT_80894</name>
</gene>
<dbReference type="PROSITE" id="PS50826">
    <property type="entry name" value="RUN"/>
    <property type="match status" value="1"/>
</dbReference>
<reference evidence="9 11" key="2">
    <citation type="journal article" date="2013" name="Nature">
        <title>Insights into bilaterian evolution from three spiralian genomes.</title>
        <authorList>
            <person name="Simakov O."/>
            <person name="Marletaz F."/>
            <person name="Cho S.J."/>
            <person name="Edsinger-Gonzales E."/>
            <person name="Havlak P."/>
            <person name="Hellsten U."/>
            <person name="Kuo D.H."/>
            <person name="Larsson T."/>
            <person name="Lv J."/>
            <person name="Arendt D."/>
            <person name="Savage R."/>
            <person name="Osoegawa K."/>
            <person name="de Jong P."/>
            <person name="Grimwood J."/>
            <person name="Chapman J.A."/>
            <person name="Shapiro H."/>
            <person name="Aerts A."/>
            <person name="Otillar R.P."/>
            <person name="Terry A.Y."/>
            <person name="Boore J.L."/>
            <person name="Grigoriev I.V."/>
            <person name="Lindberg D.R."/>
            <person name="Seaver E.C."/>
            <person name="Weisblat D.A."/>
            <person name="Putnam N.H."/>
            <person name="Rokhsar D.S."/>
        </authorList>
    </citation>
    <scope>NUCLEOTIDE SEQUENCE</scope>
</reference>
<dbReference type="InterPro" id="IPR017455">
    <property type="entry name" value="Znf_FYVE-rel"/>
</dbReference>
<evidence type="ECO:0000256" key="3">
    <source>
        <dbReference type="ARBA" id="ARBA00022833"/>
    </source>
</evidence>
<dbReference type="GeneID" id="20215867"/>
<dbReference type="AlphaFoldDB" id="T1G469"/>
<dbReference type="InterPro" id="IPR037213">
    <property type="entry name" value="Run_dom_sf"/>
</dbReference>
<keyword evidence="4 6" id="KW-0175">Coiled coil</keyword>
<dbReference type="EMBL" id="AMQM01004761">
    <property type="status" value="NOT_ANNOTATED_CDS"/>
    <property type="molecule type" value="Genomic_DNA"/>
</dbReference>
<keyword evidence="11" id="KW-1185">Reference proteome</keyword>
<keyword evidence="2 5" id="KW-0863">Zinc-finger</keyword>
<dbReference type="EMBL" id="KB096676">
    <property type="protein sequence ID" value="ESO03035.1"/>
    <property type="molecule type" value="Genomic_DNA"/>
</dbReference>
<evidence type="ECO:0000256" key="5">
    <source>
        <dbReference type="PROSITE-ProRule" id="PRU00091"/>
    </source>
</evidence>
<dbReference type="SMART" id="SM00064">
    <property type="entry name" value="FYVE"/>
    <property type="match status" value="1"/>
</dbReference>
<organism evidence="10 11">
    <name type="scientific">Helobdella robusta</name>
    <name type="common">Californian leech</name>
    <dbReference type="NCBI Taxonomy" id="6412"/>
    <lineage>
        <taxon>Eukaryota</taxon>
        <taxon>Metazoa</taxon>
        <taxon>Spiralia</taxon>
        <taxon>Lophotrochozoa</taxon>
        <taxon>Annelida</taxon>
        <taxon>Clitellata</taxon>
        <taxon>Hirudinea</taxon>
        <taxon>Rhynchobdellida</taxon>
        <taxon>Glossiphoniidae</taxon>
        <taxon>Helobdella</taxon>
    </lineage>
</organism>
<feature type="coiled-coil region" evidence="6">
    <location>
        <begin position="200"/>
        <end position="273"/>
    </location>
</feature>
<dbReference type="InterPro" id="IPR011011">
    <property type="entry name" value="Znf_FYVE_PHD"/>
</dbReference>
<protein>
    <recommendedName>
        <fullName evidence="12">FYVE-type domain-containing protein</fullName>
    </recommendedName>
</protein>
<dbReference type="Gene3D" id="1.20.58.900">
    <property type="match status" value="1"/>
</dbReference>
<dbReference type="Proteomes" id="UP000015101">
    <property type="component" value="Unassembled WGS sequence"/>
</dbReference>
<evidence type="ECO:0000256" key="1">
    <source>
        <dbReference type="ARBA" id="ARBA00022723"/>
    </source>
</evidence>
<dbReference type="InterPro" id="IPR004012">
    <property type="entry name" value="Run_dom"/>
</dbReference>
<dbReference type="InParanoid" id="T1G469"/>
<dbReference type="SUPFAM" id="SSF140741">
    <property type="entry name" value="RUN domain-like"/>
    <property type="match status" value="1"/>
</dbReference>
<evidence type="ECO:0000313" key="10">
    <source>
        <dbReference type="EnsemblMetazoa" id="HelroP80894"/>
    </source>
</evidence>
<reference evidence="11" key="1">
    <citation type="submission" date="2012-12" db="EMBL/GenBank/DDBJ databases">
        <authorList>
            <person name="Hellsten U."/>
            <person name="Grimwood J."/>
            <person name="Chapman J.A."/>
            <person name="Shapiro H."/>
            <person name="Aerts A."/>
            <person name="Otillar R.P."/>
            <person name="Terry A.Y."/>
            <person name="Boore J.L."/>
            <person name="Simakov O."/>
            <person name="Marletaz F."/>
            <person name="Cho S.-J."/>
            <person name="Edsinger-Gonzales E."/>
            <person name="Havlak P."/>
            <person name="Kuo D.-H."/>
            <person name="Larsson T."/>
            <person name="Lv J."/>
            <person name="Arendt D."/>
            <person name="Savage R."/>
            <person name="Osoegawa K."/>
            <person name="de Jong P."/>
            <person name="Lindberg D.R."/>
            <person name="Seaver E.C."/>
            <person name="Weisblat D.A."/>
            <person name="Putnam N.H."/>
            <person name="Grigoriev I.V."/>
            <person name="Rokhsar D.S."/>
        </authorList>
    </citation>
    <scope>NUCLEOTIDE SEQUENCE</scope>
</reference>
<evidence type="ECO:0000259" key="8">
    <source>
        <dbReference type="PROSITE" id="PS50826"/>
    </source>
</evidence>
<name>T1G469_HELRO</name>
<dbReference type="CDD" id="cd15721">
    <property type="entry name" value="FYVE_RUFY1_like"/>
    <property type="match status" value="1"/>
</dbReference>
<dbReference type="InterPro" id="IPR000306">
    <property type="entry name" value="Znf_FYVE"/>
</dbReference>
<reference evidence="10" key="3">
    <citation type="submission" date="2015-06" db="UniProtKB">
        <authorList>
            <consortium name="EnsemblMetazoa"/>
        </authorList>
    </citation>
    <scope>IDENTIFICATION</scope>
</reference>
<dbReference type="RefSeq" id="XP_009018728.1">
    <property type="nucleotide sequence ID" value="XM_009020480.1"/>
</dbReference>
<dbReference type="Gene3D" id="3.30.40.10">
    <property type="entry name" value="Zinc/RING finger domain, C3HC4 (zinc finger)"/>
    <property type="match status" value="1"/>
</dbReference>
<dbReference type="Pfam" id="PF01363">
    <property type="entry name" value="FYVE"/>
    <property type="match status" value="1"/>
</dbReference>
<dbReference type="PROSITE" id="PS50178">
    <property type="entry name" value="ZF_FYVE"/>
    <property type="match status" value="1"/>
</dbReference>
<evidence type="ECO:0008006" key="12">
    <source>
        <dbReference type="Google" id="ProtNLM"/>
    </source>
</evidence>